<evidence type="ECO:0000256" key="3">
    <source>
        <dbReference type="ARBA" id="ARBA00022833"/>
    </source>
</evidence>
<reference evidence="5" key="1">
    <citation type="journal article" date="2016" name="Nat. Genet.">
        <title>A high-quality carrot genome assembly provides new insights into carotenoid accumulation and asterid genome evolution.</title>
        <authorList>
            <person name="Iorizzo M."/>
            <person name="Ellison S."/>
            <person name="Senalik D."/>
            <person name="Zeng P."/>
            <person name="Satapoomin P."/>
            <person name="Huang J."/>
            <person name="Bowman M."/>
            <person name="Iovene M."/>
            <person name="Sanseverino W."/>
            <person name="Cavagnaro P."/>
            <person name="Yildiz M."/>
            <person name="Macko-Podgorni A."/>
            <person name="Moranska E."/>
            <person name="Grzebelus E."/>
            <person name="Grzebelus D."/>
            <person name="Ashrafi H."/>
            <person name="Zheng Z."/>
            <person name="Cheng S."/>
            <person name="Spooner D."/>
            <person name="Van Deynze A."/>
            <person name="Simon P."/>
        </authorList>
    </citation>
    <scope>NUCLEOTIDE SEQUENCE</scope>
    <source>
        <tissue evidence="5">Leaf</tissue>
    </source>
</reference>
<dbReference type="GO" id="GO:0046872">
    <property type="term" value="F:metal ion binding"/>
    <property type="evidence" value="ECO:0007669"/>
    <property type="project" value="UniProtKB-KW"/>
</dbReference>
<evidence type="ECO:0000313" key="6">
    <source>
        <dbReference type="Proteomes" id="UP000077755"/>
    </source>
</evidence>
<keyword evidence="6" id="KW-1185">Reference proteome</keyword>
<dbReference type="PROSITE" id="PS50081">
    <property type="entry name" value="ZF_DAG_PE_2"/>
    <property type="match status" value="1"/>
</dbReference>
<feature type="domain" description="Phorbol-ester/DAG-type" evidence="4">
    <location>
        <begin position="193"/>
        <end position="236"/>
    </location>
</feature>
<evidence type="ECO:0000259" key="4">
    <source>
        <dbReference type="PROSITE" id="PS50081"/>
    </source>
</evidence>
<dbReference type="AlphaFoldDB" id="A0AAF0WIS2"/>
<reference evidence="5" key="2">
    <citation type="submission" date="2022-03" db="EMBL/GenBank/DDBJ databases">
        <title>Draft title - Genomic analysis of global carrot germplasm unveils the trajectory of domestication and the origin of high carotenoid orange carrot.</title>
        <authorList>
            <person name="Iorizzo M."/>
            <person name="Ellison S."/>
            <person name="Senalik D."/>
            <person name="Macko-Podgorni A."/>
            <person name="Grzebelus D."/>
            <person name="Bostan H."/>
            <person name="Rolling W."/>
            <person name="Curaba J."/>
            <person name="Simon P."/>
        </authorList>
    </citation>
    <scope>NUCLEOTIDE SEQUENCE</scope>
    <source>
        <tissue evidence="5">Leaf</tissue>
    </source>
</reference>
<accession>A0AAF0WIS2</accession>
<evidence type="ECO:0000256" key="2">
    <source>
        <dbReference type="ARBA" id="ARBA00022737"/>
    </source>
</evidence>
<dbReference type="InterPro" id="IPR002219">
    <property type="entry name" value="PKC_DAG/PE"/>
</dbReference>
<protein>
    <recommendedName>
        <fullName evidence="4">Phorbol-ester/DAG-type domain-containing protein</fullName>
    </recommendedName>
</protein>
<dbReference type="InterPro" id="IPR004146">
    <property type="entry name" value="DC1"/>
</dbReference>
<dbReference type="InterPro" id="IPR046349">
    <property type="entry name" value="C1-like_sf"/>
</dbReference>
<keyword evidence="2" id="KW-0677">Repeat</keyword>
<dbReference type="PANTHER" id="PTHR32410:SF216">
    <property type="entry name" value="PHORBOL-ESTER_DAG-TYPE DOMAIN-CONTAINING PROTEIN"/>
    <property type="match status" value="1"/>
</dbReference>
<dbReference type="Pfam" id="PF03107">
    <property type="entry name" value="C1_2"/>
    <property type="match status" value="6"/>
</dbReference>
<keyword evidence="3" id="KW-0862">Zinc</keyword>
<evidence type="ECO:0000313" key="5">
    <source>
        <dbReference type="EMBL" id="WOG90424.1"/>
    </source>
</evidence>
<dbReference type="EMBL" id="CP093344">
    <property type="protein sequence ID" value="WOG90424.1"/>
    <property type="molecule type" value="Genomic_DNA"/>
</dbReference>
<evidence type="ECO:0000256" key="1">
    <source>
        <dbReference type="ARBA" id="ARBA00022723"/>
    </source>
</evidence>
<sequence>MSGSTVEHFTHPKHPLRLKEDDVIESDATCSVCDQSVIGSPTYTCSRNYIACQKFYLHKSCAQLPAEIVRPMKDPHPLALQRRSSSSCNICRRRHLRVTYACEDCDFDICVICAFAFENRVISHQGHPEHTLTLQRQALFSCDACYEKTEDYSYVCLPCDFWCHKKCAAFPPIVPSPTYHHHPLTLIFSIPLEHRYFSRHCAICKERIGTRSWSYYCHTCTFFVHMKCSTSTISFQSVPPLLNEMEENVIVDNNSDLVQFPLPGVESLFDFIITQCSKFQVEIQGDDENRATLSTVNDDPHIIVRHWSHREHPLERLHFTVSVDENDDDNNNDNDVDKRALICDGCVQPITISHPSYYACVECGFFLHSFCANKLPRELPAGASPFHPHHSLLLNQLLKFYSFVQCVICNSLTNGFYYECKTCDIKVDLRCVFLPTRVRHQSHKHHSLIQRPSTSETCPVSGFSITDTLVYACETCSSVEISICCAFYPSRMKHKYDDHSLILRLPPFFYEGVFYCQICEEQVNNQWWLYHCDKCDQSFHDYCQCSYNNVKPGGTIKHSIDNKPHTLALVLKTTTRRKTPPFSCAICGHGYRNQFFFECDGCGYLACVFCIRRVHGANKF</sequence>
<keyword evidence="1" id="KW-0479">Metal-binding</keyword>
<dbReference type="PANTHER" id="PTHR32410">
    <property type="entry name" value="CYSTEINE/HISTIDINE-RICH C1 DOMAIN FAMILY PROTEIN"/>
    <property type="match status" value="1"/>
</dbReference>
<organism evidence="5 6">
    <name type="scientific">Daucus carota subsp. sativus</name>
    <name type="common">Carrot</name>
    <dbReference type="NCBI Taxonomy" id="79200"/>
    <lineage>
        <taxon>Eukaryota</taxon>
        <taxon>Viridiplantae</taxon>
        <taxon>Streptophyta</taxon>
        <taxon>Embryophyta</taxon>
        <taxon>Tracheophyta</taxon>
        <taxon>Spermatophyta</taxon>
        <taxon>Magnoliopsida</taxon>
        <taxon>eudicotyledons</taxon>
        <taxon>Gunneridae</taxon>
        <taxon>Pentapetalae</taxon>
        <taxon>asterids</taxon>
        <taxon>campanulids</taxon>
        <taxon>Apiales</taxon>
        <taxon>Apiaceae</taxon>
        <taxon>Apioideae</taxon>
        <taxon>Scandiceae</taxon>
        <taxon>Daucinae</taxon>
        <taxon>Daucus</taxon>
        <taxon>Daucus sect. Daucus</taxon>
    </lineage>
</organism>
<name>A0AAF0WIS2_DAUCS</name>
<dbReference type="SUPFAM" id="SSF57889">
    <property type="entry name" value="Cysteine-rich domain"/>
    <property type="match status" value="6"/>
</dbReference>
<dbReference type="Proteomes" id="UP000077755">
    <property type="component" value="Chromosome 2"/>
</dbReference>
<proteinExistence type="predicted"/>
<dbReference type="InterPro" id="IPR053192">
    <property type="entry name" value="Vacuole_Formation_Reg"/>
</dbReference>
<gene>
    <name evidence="5" type="ORF">DCAR_0209668</name>
</gene>